<reference evidence="1" key="1">
    <citation type="submission" date="2024-08" db="EMBL/GenBank/DDBJ databases">
        <title>Lentilactobacillus sp. nov., isolated from tree bark.</title>
        <authorList>
            <person name="Phuengjayaem S."/>
            <person name="Tanasupawat S."/>
        </authorList>
    </citation>
    <scope>NUCLEOTIDE SEQUENCE</scope>
    <source>
        <strain evidence="1">SPB1-3</strain>
    </source>
</reference>
<accession>A0ACD5DF39</accession>
<dbReference type="EMBL" id="CP168151">
    <property type="protein sequence ID" value="XFD40004.1"/>
    <property type="molecule type" value="Genomic_DNA"/>
</dbReference>
<organism evidence="1 2">
    <name type="scientific">Lentilactobacillus terminaliae</name>
    <dbReference type="NCBI Taxonomy" id="3003483"/>
    <lineage>
        <taxon>Bacteria</taxon>
        <taxon>Bacillati</taxon>
        <taxon>Bacillota</taxon>
        <taxon>Bacilli</taxon>
        <taxon>Lactobacillales</taxon>
        <taxon>Lactobacillaceae</taxon>
        <taxon>Lentilactobacillus</taxon>
    </lineage>
</organism>
<evidence type="ECO:0000313" key="1">
    <source>
        <dbReference type="EMBL" id="XFD40004.1"/>
    </source>
</evidence>
<sequence length="1023" mass="114982">MDFLNSRNSNHKSINYLIYTIAFLIICALTYSMPWLSSKSLIWGVDGIAQHFPILAQFQGILQGTVHQSLTGWSWNIGAGGDQLTTFAYYVVGDPFSYLIALFPATHLELGFQFLILLRLYCVGLAFLAWANRFSFSNHSKLIGTLIYTFSGYNFYVSMHHPFFLLPMIIFPLLAIGVDLLLEKHNWIVLAFAIGFALISNFYFAYILAIGTLVYLIVRTLHLKNQNSGFKFSWGHLRQFIMAAISGLLLSSIVLIPTVIAVLQSSRAMHHIPFANGMLLYPLSYYLSIPNQLITTSTFKGFWLIINVSAFAFLAAVYIIVHFKTYKYLASIFCLIGVAILLPQAAAFFNAMSTPSNRWLFLAVLPLSFATMVFIDHLTDLTTKDLLWLVGASIGLIFVVWLTQGFTLHLNKNDLMNYGILLLILLLLVTARATHLKSTTFTLATSLIVFISLINGGQGWMNPLLSANTSRELNAGSATKWLHNYYDGANNALRSDNSFYRTDTMRNYYPYRAAGNDIPGFLGTHDLNSYYSIQNGYLFRFNQSIDNAQSVANAPTSEGDNRTTLLNLLGVRYLFAKSDILKQPSAIPYGFKLMKTRQGKIIEYRDKQISGLSNHSGTVILKSDLALPLVYLQNQTISKQRYEQLNPIQREQSLLQGAQVNQNVAGIPSIKPTTNVKNVAYTPVLKTKSILNSGKKVALHRVYKTSSQHSQQVINKRVDEIKSRTIQVQRPDLKKVIRTNQQVIKENKLANRSSLHLMSTDAEGRHLSYRLKVKYPQQLKNSELYLVINGAKGTKNTTGDFIDHFVAQEAVNGLPISKVKKAERTRTALRFPDLGAYTLSANTSDSFNYYHQLPTNNLSDFDIRHNTVLNLGYSKTPRKQVKLQFTVAKSLHFKSVRLMAVTFNPAKYQQQIKKLQRQGLQHLSVKNDRITGMAVSPQHKSILTTSIPYTSGWQLKVDGKVTPTYLVNKGFVGATIPKGKHQITLTYKTPGLKLGKIISIIGIIWLLGAIIVHLVYKPKNLNK</sequence>
<gene>
    <name evidence="1" type="ORF">O0236_001475</name>
</gene>
<evidence type="ECO:0000313" key="2">
    <source>
        <dbReference type="Proteomes" id="UP001149860"/>
    </source>
</evidence>
<keyword evidence="2" id="KW-1185">Reference proteome</keyword>
<name>A0ACD5DF39_9LACO</name>
<protein>
    <submittedName>
        <fullName evidence="1">YfhO family protein</fullName>
    </submittedName>
</protein>
<proteinExistence type="predicted"/>
<dbReference type="Proteomes" id="UP001149860">
    <property type="component" value="Chromosome"/>
</dbReference>